<evidence type="ECO:0000313" key="2">
    <source>
        <dbReference type="Proteomes" id="UP000244932"/>
    </source>
</evidence>
<dbReference type="OrthoDB" id="7871639at2"/>
<dbReference type="AlphaFoldDB" id="A0A2R8ACW2"/>
<dbReference type="EMBL" id="OMKW01000003">
    <property type="protein sequence ID" value="SPF29888.1"/>
    <property type="molecule type" value="Genomic_DNA"/>
</dbReference>
<protein>
    <submittedName>
        <fullName evidence="1">Uncharacterized protein</fullName>
    </submittedName>
</protein>
<sequence length="128" mass="13527">MRLWLAMISIFALAACEGQNVAPVPASLQNAASAPVVEAPSPVTGRTVGSTLVEPATGETGRWVAMADIGRPVQGWITDQETGRSAQVELRPLEQGAIDLISLDALRALGIDQARLVVLDVYYDLSSL</sequence>
<accession>A0A2R8ACW2</accession>
<dbReference type="RefSeq" id="WP_146186159.1">
    <property type="nucleotide sequence ID" value="NZ_OMKW01000003.1"/>
</dbReference>
<organism evidence="1 2">
    <name type="scientific">Pontivivens insulae</name>
    <dbReference type="NCBI Taxonomy" id="1639689"/>
    <lineage>
        <taxon>Bacteria</taxon>
        <taxon>Pseudomonadati</taxon>
        <taxon>Pseudomonadota</taxon>
        <taxon>Alphaproteobacteria</taxon>
        <taxon>Rhodobacterales</taxon>
        <taxon>Paracoccaceae</taxon>
        <taxon>Pontivivens</taxon>
    </lineage>
</organism>
<proteinExistence type="predicted"/>
<dbReference type="Proteomes" id="UP000244932">
    <property type="component" value="Unassembled WGS sequence"/>
</dbReference>
<name>A0A2R8ACW2_9RHOB</name>
<dbReference type="PROSITE" id="PS51257">
    <property type="entry name" value="PROKAR_LIPOPROTEIN"/>
    <property type="match status" value="1"/>
</dbReference>
<evidence type="ECO:0000313" key="1">
    <source>
        <dbReference type="EMBL" id="SPF29888.1"/>
    </source>
</evidence>
<reference evidence="1 2" key="1">
    <citation type="submission" date="2018-03" db="EMBL/GenBank/DDBJ databases">
        <authorList>
            <person name="Keele B.F."/>
        </authorList>
    </citation>
    <scope>NUCLEOTIDE SEQUENCE [LARGE SCALE GENOMIC DNA]</scope>
    <source>
        <strain evidence="1 2">CeCT 8812</strain>
    </source>
</reference>
<gene>
    <name evidence="1" type="ORF">POI8812_02212</name>
</gene>
<keyword evidence="2" id="KW-1185">Reference proteome</keyword>